<dbReference type="AlphaFoldDB" id="A0AAV2I680"/>
<accession>A0AAV2I680</accession>
<feature type="region of interest" description="Disordered" evidence="1">
    <location>
        <begin position="441"/>
        <end position="466"/>
    </location>
</feature>
<feature type="compositionally biased region" description="Polar residues" evidence="1">
    <location>
        <begin position="389"/>
        <end position="408"/>
    </location>
</feature>
<dbReference type="Pfam" id="PF00235">
    <property type="entry name" value="Profilin"/>
    <property type="match status" value="1"/>
</dbReference>
<name>A0AAV2I680_LYMST</name>
<sequence>MAKDISKRRQVSHFQTIREDPGHEISKKPNKNEDSHYAAASQKEAYVTVSGGSGPARAPVHAEAKYGAHRSVVVKKCQTAKVEASPPAKTCGAPAQVHPGLRHVAVHSKNVNPTRAPTKTRSGVKDGAKLDVHALKKTDPAKQVILTREDHVTDAAHVNPAFEDDDGFQGMSLGREDFTHKSSLTWGEHSVRDTVPQGQMISALQTPRDVKVKNSPEHAHQKYKDPAAELSEIVRYKDINYGACYTVQHIQPSSEFGMVDVRVQNADTDPSLGQLPGLQQHILKDSSNNKLRKLHNGERLELEIRDNFNPDQATFEAKPREHDTASTRTPRHIQFLEENRFTQPVKLRQLPTVRSKGGSEEDRPSRPHSRSLSLTPYFDPEGEFRKALQASSQSVGRSQSMRVSSTSELNKDKPKKLLRELSFSDADATAGRNYGALRGRHAIPRRQCRKDSSSEDDVIKEETDQSNDATADLKVHLLKLMQELLVRGKVQQVAILEQDSGKVLVSLPPWTLSDQDSVGLVKAVSHSQEIMLKLTIGREVFTCFKHGRNKMVGRHGDKVLVAQETNTCVVVGLADDDTPGSCLYEVTELSHALMDKDW</sequence>
<keyword evidence="3" id="KW-1185">Reference proteome</keyword>
<feature type="region of interest" description="Disordered" evidence="1">
    <location>
        <begin position="1"/>
        <end position="43"/>
    </location>
</feature>
<protein>
    <submittedName>
        <fullName evidence="2">Uncharacterized protein</fullName>
    </submittedName>
</protein>
<dbReference type="Proteomes" id="UP001497497">
    <property type="component" value="Unassembled WGS sequence"/>
</dbReference>
<evidence type="ECO:0000313" key="3">
    <source>
        <dbReference type="Proteomes" id="UP001497497"/>
    </source>
</evidence>
<proteinExistence type="predicted"/>
<dbReference type="InterPro" id="IPR036140">
    <property type="entry name" value="PFN_sf"/>
</dbReference>
<dbReference type="InterPro" id="IPR048278">
    <property type="entry name" value="PFN"/>
</dbReference>
<evidence type="ECO:0000313" key="2">
    <source>
        <dbReference type="EMBL" id="CAL1540322.1"/>
    </source>
</evidence>
<organism evidence="2 3">
    <name type="scientific">Lymnaea stagnalis</name>
    <name type="common">Great pond snail</name>
    <name type="synonym">Helix stagnalis</name>
    <dbReference type="NCBI Taxonomy" id="6523"/>
    <lineage>
        <taxon>Eukaryota</taxon>
        <taxon>Metazoa</taxon>
        <taxon>Spiralia</taxon>
        <taxon>Lophotrochozoa</taxon>
        <taxon>Mollusca</taxon>
        <taxon>Gastropoda</taxon>
        <taxon>Heterobranchia</taxon>
        <taxon>Euthyneura</taxon>
        <taxon>Panpulmonata</taxon>
        <taxon>Hygrophila</taxon>
        <taxon>Lymnaeoidea</taxon>
        <taxon>Lymnaeidae</taxon>
        <taxon>Lymnaea</taxon>
    </lineage>
</organism>
<comment type="caution">
    <text evidence="2">The sequence shown here is derived from an EMBL/GenBank/DDBJ whole genome shotgun (WGS) entry which is preliminary data.</text>
</comment>
<reference evidence="2 3" key="1">
    <citation type="submission" date="2024-04" db="EMBL/GenBank/DDBJ databases">
        <authorList>
            <consortium name="Genoscope - CEA"/>
            <person name="William W."/>
        </authorList>
    </citation>
    <scope>NUCLEOTIDE SEQUENCE [LARGE SCALE GENOMIC DNA]</scope>
</reference>
<dbReference type="SUPFAM" id="SSF55770">
    <property type="entry name" value="Profilin (actin-binding protein)"/>
    <property type="match status" value="1"/>
</dbReference>
<dbReference type="GO" id="GO:0003779">
    <property type="term" value="F:actin binding"/>
    <property type="evidence" value="ECO:0007669"/>
    <property type="project" value="InterPro"/>
</dbReference>
<gene>
    <name evidence="2" type="ORF">GSLYS_00013971001</name>
</gene>
<feature type="compositionally biased region" description="Basic and acidic residues" evidence="1">
    <location>
        <begin position="16"/>
        <end position="36"/>
    </location>
</feature>
<dbReference type="Gene3D" id="3.30.450.30">
    <property type="entry name" value="Dynein light chain 2a, cytoplasmic"/>
    <property type="match status" value="1"/>
</dbReference>
<dbReference type="EMBL" id="CAXITT010000377">
    <property type="protein sequence ID" value="CAL1540322.1"/>
    <property type="molecule type" value="Genomic_DNA"/>
</dbReference>
<feature type="region of interest" description="Disordered" evidence="1">
    <location>
        <begin position="315"/>
        <end position="415"/>
    </location>
</feature>
<evidence type="ECO:0000256" key="1">
    <source>
        <dbReference type="SAM" id="MobiDB-lite"/>
    </source>
</evidence>